<comment type="caution">
    <text evidence="2">The sequence shown here is derived from an EMBL/GenBank/DDBJ whole genome shotgun (WGS) entry which is preliminary data.</text>
</comment>
<keyword evidence="1" id="KW-0732">Signal</keyword>
<gene>
    <name evidence="2" type="ORF">KP79_PYT20341</name>
</gene>
<reference evidence="2 3" key="1">
    <citation type="journal article" date="2017" name="Nat. Ecol. Evol.">
        <title>Scallop genome provides insights into evolution of bilaterian karyotype and development.</title>
        <authorList>
            <person name="Wang S."/>
            <person name="Zhang J."/>
            <person name="Jiao W."/>
            <person name="Li J."/>
            <person name="Xun X."/>
            <person name="Sun Y."/>
            <person name="Guo X."/>
            <person name="Huan P."/>
            <person name="Dong B."/>
            <person name="Zhang L."/>
            <person name="Hu X."/>
            <person name="Sun X."/>
            <person name="Wang J."/>
            <person name="Zhao C."/>
            <person name="Wang Y."/>
            <person name="Wang D."/>
            <person name="Huang X."/>
            <person name="Wang R."/>
            <person name="Lv J."/>
            <person name="Li Y."/>
            <person name="Zhang Z."/>
            <person name="Liu B."/>
            <person name="Lu W."/>
            <person name="Hui Y."/>
            <person name="Liang J."/>
            <person name="Zhou Z."/>
            <person name="Hou R."/>
            <person name="Li X."/>
            <person name="Liu Y."/>
            <person name="Li H."/>
            <person name="Ning X."/>
            <person name="Lin Y."/>
            <person name="Zhao L."/>
            <person name="Xing Q."/>
            <person name="Dou J."/>
            <person name="Li Y."/>
            <person name="Mao J."/>
            <person name="Guo H."/>
            <person name="Dou H."/>
            <person name="Li T."/>
            <person name="Mu C."/>
            <person name="Jiang W."/>
            <person name="Fu Q."/>
            <person name="Fu X."/>
            <person name="Miao Y."/>
            <person name="Liu J."/>
            <person name="Yu Q."/>
            <person name="Li R."/>
            <person name="Liao H."/>
            <person name="Li X."/>
            <person name="Kong Y."/>
            <person name="Jiang Z."/>
            <person name="Chourrout D."/>
            <person name="Li R."/>
            <person name="Bao Z."/>
        </authorList>
    </citation>
    <scope>NUCLEOTIDE SEQUENCE [LARGE SCALE GENOMIC DNA]</scope>
    <source>
        <strain evidence="2 3">PY_sf001</strain>
    </source>
</reference>
<dbReference type="OrthoDB" id="6105529at2759"/>
<proteinExistence type="predicted"/>
<organism evidence="2 3">
    <name type="scientific">Mizuhopecten yessoensis</name>
    <name type="common">Japanese scallop</name>
    <name type="synonym">Patinopecten yessoensis</name>
    <dbReference type="NCBI Taxonomy" id="6573"/>
    <lineage>
        <taxon>Eukaryota</taxon>
        <taxon>Metazoa</taxon>
        <taxon>Spiralia</taxon>
        <taxon>Lophotrochozoa</taxon>
        <taxon>Mollusca</taxon>
        <taxon>Bivalvia</taxon>
        <taxon>Autobranchia</taxon>
        <taxon>Pteriomorphia</taxon>
        <taxon>Pectinida</taxon>
        <taxon>Pectinoidea</taxon>
        <taxon>Pectinidae</taxon>
        <taxon>Mizuhopecten</taxon>
    </lineage>
</organism>
<dbReference type="AlphaFoldDB" id="A0A210PRU5"/>
<feature type="signal peptide" evidence="1">
    <location>
        <begin position="1"/>
        <end position="20"/>
    </location>
</feature>
<evidence type="ECO:0000313" key="2">
    <source>
        <dbReference type="EMBL" id="OWF39198.1"/>
    </source>
</evidence>
<dbReference type="EMBL" id="NEDP02005537">
    <property type="protein sequence ID" value="OWF39198.1"/>
    <property type="molecule type" value="Genomic_DNA"/>
</dbReference>
<accession>A0A210PRU5</accession>
<keyword evidence="3" id="KW-1185">Reference proteome</keyword>
<feature type="chain" id="PRO_5012329373" description="DUF4789 domain-containing protein" evidence="1">
    <location>
        <begin position="21"/>
        <end position="184"/>
    </location>
</feature>
<evidence type="ECO:0000256" key="1">
    <source>
        <dbReference type="SAM" id="SignalP"/>
    </source>
</evidence>
<protein>
    <recommendedName>
        <fullName evidence="4">DUF4789 domain-containing protein</fullName>
    </recommendedName>
</protein>
<evidence type="ECO:0000313" key="3">
    <source>
        <dbReference type="Proteomes" id="UP000242188"/>
    </source>
</evidence>
<dbReference type="Proteomes" id="UP000242188">
    <property type="component" value="Unassembled WGS sequence"/>
</dbReference>
<sequence length="184" mass="20680">MCSTTCWIAVLATFVACTRGTSITRYQHFPLPMCSEDTVCSEISELPSIKEENNYFSWMMCQCPGESVCPKSPGKQTIEVTGSKWYGMCRPKSNIRSCSPGEVGEEYYMGVREIPFGTFTRVHCLCPLLEYEEGQPEMDASNPKSIYQLICSGTGRLQAAMKRGRGGSRYGGGKNGRRFYFYRK</sequence>
<name>A0A210PRU5_MIZYE</name>
<evidence type="ECO:0008006" key="4">
    <source>
        <dbReference type="Google" id="ProtNLM"/>
    </source>
</evidence>